<dbReference type="InterPro" id="IPR049450">
    <property type="entry name" value="ACOT8-like_C"/>
</dbReference>
<evidence type="ECO:0000259" key="3">
    <source>
        <dbReference type="Pfam" id="PF20789"/>
    </source>
</evidence>
<evidence type="ECO:0000259" key="2">
    <source>
        <dbReference type="Pfam" id="PF13622"/>
    </source>
</evidence>
<proteinExistence type="predicted"/>
<dbReference type="Proteomes" id="UP000566819">
    <property type="component" value="Unassembled WGS sequence"/>
</dbReference>
<dbReference type="PANTHER" id="PTHR38110">
    <property type="entry name" value="CHROMOSOME 23, WHOLE GENOME SHOTGUN SEQUENCE"/>
    <property type="match status" value="1"/>
</dbReference>
<feature type="region of interest" description="Disordered" evidence="1">
    <location>
        <begin position="320"/>
        <end position="347"/>
    </location>
</feature>
<evidence type="ECO:0000313" key="4">
    <source>
        <dbReference type="EMBL" id="KAF4631136.1"/>
    </source>
</evidence>
<dbReference type="Gene3D" id="2.40.160.210">
    <property type="entry name" value="Acyl-CoA thioesterase, double hotdog domain"/>
    <property type="match status" value="2"/>
</dbReference>
<accession>A0A8H4W2H6</accession>
<dbReference type="Pfam" id="PF20789">
    <property type="entry name" value="4HBT_3C"/>
    <property type="match status" value="1"/>
</dbReference>
<feature type="domain" description="Acyl-CoA thioesterase-like N-terminal HotDog" evidence="2">
    <location>
        <begin position="105"/>
        <end position="183"/>
    </location>
</feature>
<feature type="domain" description="Acyl-CoA thioesterase-like C-terminal" evidence="3">
    <location>
        <begin position="240"/>
        <end position="410"/>
    </location>
</feature>
<evidence type="ECO:0008006" key="6">
    <source>
        <dbReference type="Google" id="ProtNLM"/>
    </source>
</evidence>
<dbReference type="InterPro" id="IPR029069">
    <property type="entry name" value="HotDog_dom_sf"/>
</dbReference>
<keyword evidence="5" id="KW-1185">Reference proteome</keyword>
<comment type="caution">
    <text evidence="4">The sequence shown here is derived from an EMBL/GenBank/DDBJ whole genome shotgun (WGS) entry which is preliminary data.</text>
</comment>
<dbReference type="SUPFAM" id="SSF54637">
    <property type="entry name" value="Thioesterase/thiol ester dehydrase-isomerase"/>
    <property type="match status" value="2"/>
</dbReference>
<reference evidence="4 5" key="1">
    <citation type="submission" date="2020-03" db="EMBL/GenBank/DDBJ databases">
        <title>Draft Genome Sequence of Cudoniella acicularis.</title>
        <authorList>
            <person name="Buettner E."/>
            <person name="Kellner H."/>
        </authorList>
    </citation>
    <scope>NUCLEOTIDE SEQUENCE [LARGE SCALE GENOMIC DNA]</scope>
    <source>
        <strain evidence="4 5">DSM 108380</strain>
    </source>
</reference>
<dbReference type="Pfam" id="PF13622">
    <property type="entry name" value="4HBT_3"/>
    <property type="match status" value="1"/>
</dbReference>
<dbReference type="AlphaFoldDB" id="A0A8H4W2H6"/>
<dbReference type="InterPro" id="IPR042171">
    <property type="entry name" value="Acyl-CoA_hotdog"/>
</dbReference>
<dbReference type="InterPro" id="IPR052389">
    <property type="entry name" value="Sec_Metab_Biosynth-Assoc"/>
</dbReference>
<name>A0A8H4W2H6_9HELO</name>
<organism evidence="4 5">
    <name type="scientific">Cudoniella acicularis</name>
    <dbReference type="NCBI Taxonomy" id="354080"/>
    <lineage>
        <taxon>Eukaryota</taxon>
        <taxon>Fungi</taxon>
        <taxon>Dikarya</taxon>
        <taxon>Ascomycota</taxon>
        <taxon>Pezizomycotina</taxon>
        <taxon>Leotiomycetes</taxon>
        <taxon>Helotiales</taxon>
        <taxon>Tricladiaceae</taxon>
        <taxon>Cudoniella</taxon>
    </lineage>
</organism>
<evidence type="ECO:0000256" key="1">
    <source>
        <dbReference type="SAM" id="MobiDB-lite"/>
    </source>
</evidence>
<dbReference type="PANTHER" id="PTHR38110:SF1">
    <property type="entry name" value="THIOESTERASE DOMAIN-CONTAINING PROTEIN"/>
    <property type="match status" value="1"/>
</dbReference>
<dbReference type="OrthoDB" id="2532955at2759"/>
<sequence>MCHYFRFIYECDCLEDEAFICGKNPTPKNNKPEDCPAYNKEVKELRIHGLSQLKQSRFKLKRTSPHTWESNLAMTSDKAEGSCIPFTEATKVEKLNSHTYRVTLSDDFCIGAVPNGGYTASCMLAAARAHLSPHNQPDTLTAHFEYPRRTSAGPALVIIEDVKLSRQLSTLHLTLWQDGLLSQEPWITPSVSHRTILAYTTHTNLRAFTGISLPTGWEVTPAATLPPLPDFEKLKNEDADDGWEKSKFPKGSELVRSLRNWGFYLPRGGPLTPGVLDMWIRRASGEPITQGALAYVVDSFPYNLHTFLASPELRKLLEAQERQQQPRDRAEETQGKTREEDRGKDQRGGLWFPTVVMNIEVKTALPEEGVEWLAVRVTSKQIKDGKFDLDVLVRDMEGEIVALSHHVAMILSMERNTAKRKSSTKAAL</sequence>
<dbReference type="EMBL" id="JAAMPI010000474">
    <property type="protein sequence ID" value="KAF4631136.1"/>
    <property type="molecule type" value="Genomic_DNA"/>
</dbReference>
<dbReference type="InterPro" id="IPR049449">
    <property type="entry name" value="TesB_ACOT8-like_N"/>
</dbReference>
<gene>
    <name evidence="4" type="ORF">G7Y89_g6996</name>
</gene>
<evidence type="ECO:0000313" key="5">
    <source>
        <dbReference type="Proteomes" id="UP000566819"/>
    </source>
</evidence>
<protein>
    <recommendedName>
        <fullName evidence="6">Thioesterase family protein</fullName>
    </recommendedName>
</protein>